<sequence>MNNTTTPIRRLPTSQVIFGELVVLLGVLLLLDTTNVYPTRSLLTYVPMLFVIAGVWALVQSGFRNIVGPVVLVVVAGGWQLVALDYATVGELLTYWPVLVIAFGLSVVAGQYRSPPVATDDSYDSLFAAFGGAERRNTSKTFVGADLTAVFGGVELDLRDADITDRPARINAVALFGGADVIVPRDWNVQMDVLPVFGDAHDDRPRRETQHEAVDVVVTGFTAFGGVSVSD</sequence>
<dbReference type="EMBL" id="RZHH01000002">
    <property type="protein sequence ID" value="RYJ13549.1"/>
    <property type="molecule type" value="Genomic_DNA"/>
</dbReference>
<dbReference type="PANTHER" id="PTHR40763">
    <property type="entry name" value="MEMBRANE PROTEIN-RELATED"/>
    <property type="match status" value="1"/>
</dbReference>
<comment type="caution">
    <text evidence="3">The sequence shown here is derived from an EMBL/GenBank/DDBJ whole genome shotgun (WGS) entry which is preliminary data.</text>
</comment>
<dbReference type="Pfam" id="PF22570">
    <property type="entry name" value="LiaF-TM"/>
    <property type="match status" value="1"/>
</dbReference>
<protein>
    <recommendedName>
        <fullName evidence="2">LiaF transmembrane domain-containing protein</fullName>
    </recommendedName>
</protein>
<dbReference type="Proteomes" id="UP000294028">
    <property type="component" value="Unassembled WGS sequence"/>
</dbReference>
<proteinExistence type="predicted"/>
<name>A0A482TNM7_9EURY</name>
<reference evidence="3 4" key="1">
    <citation type="submission" date="2018-12" db="EMBL/GenBank/DDBJ databases">
        <title>Genome analysis provides insights into bioremediation potentialities of Halogeometricum borinquense strain N11.</title>
        <authorList>
            <person name="Najjari A."/>
            <person name="Youssef N."/>
            <person name="Fhoula I."/>
            <person name="Ben Dhia O."/>
            <person name="Mahjoubi M."/>
            <person name="Ouzari H.I."/>
            <person name="Cherif A."/>
        </authorList>
    </citation>
    <scope>NUCLEOTIDE SEQUENCE [LARGE SCALE GENOMIC DNA]</scope>
    <source>
        <strain evidence="3 4">N11</strain>
    </source>
</reference>
<dbReference type="PANTHER" id="PTHR40763:SF5">
    <property type="entry name" value="MEMBRANE PROTEIN"/>
    <property type="match status" value="1"/>
</dbReference>
<feature type="transmembrane region" description="Helical" evidence="1">
    <location>
        <begin position="42"/>
        <end position="59"/>
    </location>
</feature>
<keyword evidence="1" id="KW-1133">Transmembrane helix</keyword>
<organism evidence="3 4">
    <name type="scientific">Halogeometricum borinquense</name>
    <dbReference type="NCBI Taxonomy" id="60847"/>
    <lineage>
        <taxon>Archaea</taxon>
        <taxon>Methanobacteriati</taxon>
        <taxon>Methanobacteriota</taxon>
        <taxon>Stenosarchaea group</taxon>
        <taxon>Halobacteria</taxon>
        <taxon>Halobacteriales</taxon>
        <taxon>Haloferacaceae</taxon>
        <taxon>Halogeometricum</taxon>
    </lineage>
</organism>
<evidence type="ECO:0000259" key="2">
    <source>
        <dbReference type="Pfam" id="PF22570"/>
    </source>
</evidence>
<evidence type="ECO:0000256" key="1">
    <source>
        <dbReference type="SAM" id="Phobius"/>
    </source>
</evidence>
<feature type="transmembrane region" description="Helical" evidence="1">
    <location>
        <begin position="12"/>
        <end position="30"/>
    </location>
</feature>
<keyword evidence="1" id="KW-0472">Membrane</keyword>
<dbReference type="InterPro" id="IPR054331">
    <property type="entry name" value="LiaF_TM"/>
</dbReference>
<dbReference type="AlphaFoldDB" id="A0A482TNM7"/>
<evidence type="ECO:0000313" key="4">
    <source>
        <dbReference type="Proteomes" id="UP000294028"/>
    </source>
</evidence>
<feature type="domain" description="LiaF transmembrane" evidence="2">
    <location>
        <begin position="18"/>
        <end position="113"/>
    </location>
</feature>
<feature type="transmembrane region" description="Helical" evidence="1">
    <location>
        <begin position="93"/>
        <end position="112"/>
    </location>
</feature>
<dbReference type="RefSeq" id="WP_129783965.1">
    <property type="nucleotide sequence ID" value="NZ_RZHH01000002.1"/>
</dbReference>
<accession>A0A482TNM7</accession>
<evidence type="ECO:0000313" key="3">
    <source>
        <dbReference type="EMBL" id="RYJ13549.1"/>
    </source>
</evidence>
<gene>
    <name evidence="3" type="ORF">ELS19_05960</name>
</gene>
<feature type="transmembrane region" description="Helical" evidence="1">
    <location>
        <begin position="66"/>
        <end position="87"/>
    </location>
</feature>
<keyword evidence="1" id="KW-0812">Transmembrane</keyword>